<dbReference type="GO" id="GO:0016887">
    <property type="term" value="F:ATP hydrolysis activity"/>
    <property type="evidence" value="ECO:0007669"/>
    <property type="project" value="InterPro"/>
</dbReference>
<dbReference type="Pfam" id="PF00005">
    <property type="entry name" value="ABC_tran"/>
    <property type="match status" value="1"/>
</dbReference>
<proteinExistence type="inferred from homology"/>
<gene>
    <name evidence="6" type="ORF">C1E24_15820</name>
</gene>
<dbReference type="RefSeq" id="WP_138483080.1">
    <property type="nucleotide sequence ID" value="NZ_PPSW01000026.1"/>
</dbReference>
<dbReference type="InterPro" id="IPR003593">
    <property type="entry name" value="AAA+_ATPase"/>
</dbReference>
<sequence length="307" mass="33756">MEQAAVKIVNAHKAFSNTQVLKALNMTVPTGSVYALLGNNGAGKSTLLSMLLGALQPEQGDIRLLGEPVSTRLKSRLGCLIDAPAFYQNLTIKEFLSYCAKMKGLPKQCIDEALTIVNLQAKQHTRLKRCSLGMKQRAALANAILGQPELLILDEPTNGLDPSGIEEIRTLIRTLPERFNTTVLFSSHVLEEVEKVATHVGILAQGNLVIEGSLPDLLDDPLGTLEVSISAEHTDKAQTLLSRVFKVSTPEAGKITIHQIDKSLCPQVYKSLLAQNIDFYQFRYHTQSLSKLFNNIHLSMHKEAEYA</sequence>
<evidence type="ECO:0000256" key="3">
    <source>
        <dbReference type="ARBA" id="ARBA00022741"/>
    </source>
</evidence>
<feature type="domain" description="ABC transporter" evidence="5">
    <location>
        <begin position="6"/>
        <end position="230"/>
    </location>
</feature>
<comment type="caution">
    <text evidence="6">The sequence shown here is derived from an EMBL/GenBank/DDBJ whole genome shotgun (WGS) entry which is preliminary data.</text>
</comment>
<dbReference type="AlphaFoldDB" id="A0A5R9PZ88"/>
<keyword evidence="4" id="KW-0067">ATP-binding</keyword>
<dbReference type="InterPro" id="IPR003439">
    <property type="entry name" value="ABC_transporter-like_ATP-bd"/>
</dbReference>
<dbReference type="PANTHER" id="PTHR43335:SF4">
    <property type="entry name" value="ABC TRANSPORTER, ATP-BINDING PROTEIN"/>
    <property type="match status" value="1"/>
</dbReference>
<dbReference type="Gene3D" id="3.40.50.300">
    <property type="entry name" value="P-loop containing nucleotide triphosphate hydrolases"/>
    <property type="match status" value="1"/>
</dbReference>
<dbReference type="SMART" id="SM00382">
    <property type="entry name" value="AAA"/>
    <property type="match status" value="1"/>
</dbReference>
<organism evidence="6 7">
    <name type="scientific">Pseudoalteromonas phenolica</name>
    <dbReference type="NCBI Taxonomy" id="161398"/>
    <lineage>
        <taxon>Bacteria</taxon>
        <taxon>Pseudomonadati</taxon>
        <taxon>Pseudomonadota</taxon>
        <taxon>Gammaproteobacteria</taxon>
        <taxon>Alteromonadales</taxon>
        <taxon>Pseudoalteromonadaceae</taxon>
        <taxon>Pseudoalteromonas</taxon>
    </lineage>
</organism>
<keyword evidence="3" id="KW-0547">Nucleotide-binding</keyword>
<evidence type="ECO:0000256" key="4">
    <source>
        <dbReference type="ARBA" id="ARBA00022840"/>
    </source>
</evidence>
<evidence type="ECO:0000259" key="5">
    <source>
        <dbReference type="PROSITE" id="PS50893"/>
    </source>
</evidence>
<evidence type="ECO:0000256" key="1">
    <source>
        <dbReference type="ARBA" id="ARBA00005417"/>
    </source>
</evidence>
<comment type="similarity">
    <text evidence="1">Belongs to the ABC transporter superfamily.</text>
</comment>
<reference evidence="6 7" key="1">
    <citation type="submission" date="2018-01" db="EMBL/GenBank/DDBJ databases">
        <title>Co-occurrence of chitin degradation, pigmentation and bioactivity in marine Pseudoalteromonas.</title>
        <authorList>
            <person name="Paulsen S."/>
            <person name="Gram L."/>
            <person name="Machado H."/>
        </authorList>
    </citation>
    <scope>NUCLEOTIDE SEQUENCE [LARGE SCALE GENOMIC DNA]</scope>
    <source>
        <strain evidence="6 7">S3663</strain>
    </source>
</reference>
<evidence type="ECO:0000313" key="7">
    <source>
        <dbReference type="Proteomes" id="UP000309186"/>
    </source>
</evidence>
<name>A0A5R9PZ88_9GAMM</name>
<dbReference type="OrthoDB" id="9804819at2"/>
<dbReference type="PROSITE" id="PS00211">
    <property type="entry name" value="ABC_TRANSPORTER_1"/>
    <property type="match status" value="1"/>
</dbReference>
<dbReference type="PANTHER" id="PTHR43335">
    <property type="entry name" value="ABC TRANSPORTER, ATP-BINDING PROTEIN"/>
    <property type="match status" value="1"/>
</dbReference>
<dbReference type="PROSITE" id="PS50893">
    <property type="entry name" value="ABC_TRANSPORTER_2"/>
    <property type="match status" value="1"/>
</dbReference>
<protein>
    <recommendedName>
        <fullName evidence="5">ABC transporter domain-containing protein</fullName>
    </recommendedName>
</protein>
<accession>A0A5R9PZ88</accession>
<dbReference type="Proteomes" id="UP000309186">
    <property type="component" value="Unassembled WGS sequence"/>
</dbReference>
<dbReference type="SUPFAM" id="SSF52540">
    <property type="entry name" value="P-loop containing nucleoside triphosphate hydrolases"/>
    <property type="match status" value="1"/>
</dbReference>
<dbReference type="GO" id="GO:0005524">
    <property type="term" value="F:ATP binding"/>
    <property type="evidence" value="ECO:0007669"/>
    <property type="project" value="UniProtKB-KW"/>
</dbReference>
<evidence type="ECO:0000313" key="6">
    <source>
        <dbReference type="EMBL" id="TLX45985.1"/>
    </source>
</evidence>
<dbReference type="InterPro" id="IPR017871">
    <property type="entry name" value="ABC_transporter-like_CS"/>
</dbReference>
<evidence type="ECO:0000256" key="2">
    <source>
        <dbReference type="ARBA" id="ARBA00022448"/>
    </source>
</evidence>
<dbReference type="InterPro" id="IPR027417">
    <property type="entry name" value="P-loop_NTPase"/>
</dbReference>
<keyword evidence="2" id="KW-0813">Transport</keyword>
<dbReference type="EMBL" id="PPSW01000026">
    <property type="protein sequence ID" value="TLX45985.1"/>
    <property type="molecule type" value="Genomic_DNA"/>
</dbReference>